<dbReference type="Pfam" id="PF04773">
    <property type="entry name" value="FecR"/>
    <property type="match status" value="1"/>
</dbReference>
<evidence type="ECO:0000313" key="2">
    <source>
        <dbReference type="EMBL" id="RTZ82104.1"/>
    </source>
</evidence>
<evidence type="ECO:0000259" key="1">
    <source>
        <dbReference type="Pfam" id="PF04773"/>
    </source>
</evidence>
<accession>A0A432GEF1</accession>
<gene>
    <name evidence="2" type="ORF">DSY94_11010</name>
</gene>
<reference evidence="2 3" key="1">
    <citation type="submission" date="2018-06" db="EMBL/GenBank/DDBJ databases">
        <title>Combined omics and stable isotope probing to characterize newly discovered Mariana Back-Arc vent microbial communities.</title>
        <authorList>
            <person name="Trembath-Reichert E."/>
            <person name="Huber J.A."/>
        </authorList>
    </citation>
    <scope>NUCLEOTIDE SEQUENCE [LARGE SCALE GENOMIC DNA]</scope>
    <source>
        <strain evidence="2">MAG 24</strain>
    </source>
</reference>
<protein>
    <recommendedName>
        <fullName evidence="1">FecR protein domain-containing protein</fullName>
    </recommendedName>
</protein>
<sequence length="332" mass="37627">MEFRFNYKTSAGIHPSGTLKLNLRNNMQSIRRCVLTISFFLLSSSVPVLSPAKTVPALAVLSRIKSKVKAGYSKKMTEGFNGQMLLRRYRVRTEKKGRATIFFNDGSEVRLFGETELTIGAKKSRNYRWVRYRLFLHTGSFWGHFVRGKNPVEIGGGGMRLQLSDASLRFSREKTGIDIAVPSGMAKVSNKSSFVKLLAGQRLYQVRKNDFLPQKISLIPNQLKLWIEPSAPIFKGKESLKLNLHFQIVRYGTDRPVDRPGSVYLKSNYYNLKIPDSIRLNKDGKAKTTIEVAPPRSNDRTFEGTVTLHSIMDQSGYNDVQDGLLKVRFTSH</sequence>
<organism evidence="2 3">
    <name type="scientific">SAR324 cluster bacterium</name>
    <dbReference type="NCBI Taxonomy" id="2024889"/>
    <lineage>
        <taxon>Bacteria</taxon>
        <taxon>Deltaproteobacteria</taxon>
        <taxon>SAR324 cluster</taxon>
    </lineage>
</organism>
<dbReference type="EMBL" id="QNZI01000289">
    <property type="protein sequence ID" value="RTZ82104.1"/>
    <property type="molecule type" value="Genomic_DNA"/>
</dbReference>
<name>A0A432GEF1_9DELT</name>
<comment type="caution">
    <text evidence="2">The sequence shown here is derived from an EMBL/GenBank/DDBJ whole genome shotgun (WGS) entry which is preliminary data.</text>
</comment>
<proteinExistence type="predicted"/>
<dbReference type="InterPro" id="IPR006860">
    <property type="entry name" value="FecR"/>
</dbReference>
<feature type="domain" description="FecR protein" evidence="1">
    <location>
        <begin position="90"/>
        <end position="185"/>
    </location>
</feature>
<dbReference type="AlphaFoldDB" id="A0A432GEF1"/>
<dbReference type="Proteomes" id="UP000287176">
    <property type="component" value="Unassembled WGS sequence"/>
</dbReference>
<evidence type="ECO:0000313" key="3">
    <source>
        <dbReference type="Proteomes" id="UP000287176"/>
    </source>
</evidence>